<comment type="subunit">
    <text evidence="2">Tetramer of two alpha and two beta chains.</text>
</comment>
<evidence type="ECO:0000313" key="9">
    <source>
        <dbReference type="EMBL" id="KRM27527.1"/>
    </source>
</evidence>
<dbReference type="Pfam" id="PF00290">
    <property type="entry name" value="Trp_syntA"/>
    <property type="match status" value="1"/>
</dbReference>
<dbReference type="eggNOG" id="COG0159">
    <property type="taxonomic scope" value="Bacteria"/>
</dbReference>
<evidence type="ECO:0000256" key="2">
    <source>
        <dbReference type="ARBA" id="ARBA00011270"/>
    </source>
</evidence>
<evidence type="ECO:0000256" key="1">
    <source>
        <dbReference type="ARBA" id="ARBA00004733"/>
    </source>
</evidence>
<protein>
    <recommendedName>
        <fullName evidence="3">tryptophan synthase</fullName>
        <ecNumber evidence="3">4.2.1.20</ecNumber>
    </recommendedName>
</protein>
<reference evidence="9 10" key="1">
    <citation type="journal article" date="2015" name="Genome Announc.">
        <title>Expanding the biotechnology potential of lactobacilli through comparative genomics of 213 strains and associated genera.</title>
        <authorList>
            <person name="Sun Z."/>
            <person name="Harris H.M."/>
            <person name="McCann A."/>
            <person name="Guo C."/>
            <person name="Argimon S."/>
            <person name="Zhang W."/>
            <person name="Yang X."/>
            <person name="Jeffery I.B."/>
            <person name="Cooney J.C."/>
            <person name="Kagawa T.F."/>
            <person name="Liu W."/>
            <person name="Song Y."/>
            <person name="Salvetti E."/>
            <person name="Wrobel A."/>
            <person name="Rasinkangas P."/>
            <person name="Parkhill J."/>
            <person name="Rea M.C."/>
            <person name="O'Sullivan O."/>
            <person name="Ritari J."/>
            <person name="Douillard F.P."/>
            <person name="Paul Ross R."/>
            <person name="Yang R."/>
            <person name="Briner A.E."/>
            <person name="Felis G.E."/>
            <person name="de Vos W.M."/>
            <person name="Barrangou R."/>
            <person name="Klaenhammer T.R."/>
            <person name="Caufield P.W."/>
            <person name="Cui Y."/>
            <person name="Zhang H."/>
            <person name="O'Toole P.W."/>
        </authorList>
    </citation>
    <scope>NUCLEOTIDE SEQUENCE [LARGE SCALE GENOMIC DNA]</scope>
    <source>
        <strain evidence="9 10">DSM 16991</strain>
    </source>
</reference>
<dbReference type="GO" id="GO:0004834">
    <property type="term" value="F:tryptophan synthase activity"/>
    <property type="evidence" value="ECO:0007669"/>
    <property type="project" value="UniProtKB-EC"/>
</dbReference>
<organism evidence="9 10">
    <name type="scientific">Schleiferilactobacillus harbinensis DSM 16991</name>
    <dbReference type="NCBI Taxonomy" id="1122147"/>
    <lineage>
        <taxon>Bacteria</taxon>
        <taxon>Bacillati</taxon>
        <taxon>Bacillota</taxon>
        <taxon>Bacilli</taxon>
        <taxon>Lactobacillales</taxon>
        <taxon>Lactobacillaceae</taxon>
        <taxon>Schleiferilactobacillus</taxon>
    </lineage>
</organism>
<dbReference type="SUPFAM" id="SSF51366">
    <property type="entry name" value="Ribulose-phoshate binding barrel"/>
    <property type="match status" value="1"/>
</dbReference>
<accession>A0A0R1XBE4</accession>
<dbReference type="PATRIC" id="fig|1122147.4.peg.2621"/>
<dbReference type="OrthoDB" id="9804578at2"/>
<evidence type="ECO:0000256" key="4">
    <source>
        <dbReference type="ARBA" id="ARBA00022605"/>
    </source>
</evidence>
<dbReference type="UniPathway" id="UPA00035">
    <property type="reaction ID" value="UER00044"/>
</dbReference>
<keyword evidence="5" id="KW-0822">Tryptophan biosynthesis</keyword>
<keyword evidence="4" id="KW-0028">Amino-acid biosynthesis</keyword>
<sequence>MSKLREIFTDHKAFIPFIVADDPNFATTVANVLALADGGADIVELGIPFSDPSADGPVIQDADLRAFAASVTPTSAHRVQKIAEAATGFIYVVSALGITGQWDEFAHNLTNLVAQIRQYTDVPTAIGFGIHDKWGKETHDFNHGRNCPDPSFFDIIYLADKNKCVAKEVLMWN</sequence>
<dbReference type="CDD" id="cd04724">
    <property type="entry name" value="Tryptophan_synthase_alpha"/>
    <property type="match status" value="1"/>
</dbReference>
<dbReference type="Proteomes" id="UP000050949">
    <property type="component" value="Unassembled WGS sequence"/>
</dbReference>
<evidence type="ECO:0000256" key="6">
    <source>
        <dbReference type="ARBA" id="ARBA00023141"/>
    </source>
</evidence>
<evidence type="ECO:0000313" key="10">
    <source>
        <dbReference type="Proteomes" id="UP000050949"/>
    </source>
</evidence>
<name>A0A0R1XBE4_9LACO</name>
<proteinExistence type="predicted"/>
<evidence type="ECO:0000256" key="3">
    <source>
        <dbReference type="ARBA" id="ARBA00012043"/>
    </source>
</evidence>
<evidence type="ECO:0000256" key="7">
    <source>
        <dbReference type="ARBA" id="ARBA00023239"/>
    </source>
</evidence>
<evidence type="ECO:0000256" key="8">
    <source>
        <dbReference type="ARBA" id="ARBA00049047"/>
    </source>
</evidence>
<comment type="caution">
    <text evidence="9">The sequence shown here is derived from an EMBL/GenBank/DDBJ whole genome shotgun (WGS) entry which is preliminary data.</text>
</comment>
<comment type="catalytic activity">
    <reaction evidence="8">
        <text>(1S,2R)-1-C-(indol-3-yl)glycerol 3-phosphate + L-serine = D-glyceraldehyde 3-phosphate + L-tryptophan + H2O</text>
        <dbReference type="Rhea" id="RHEA:10532"/>
        <dbReference type="ChEBI" id="CHEBI:15377"/>
        <dbReference type="ChEBI" id="CHEBI:33384"/>
        <dbReference type="ChEBI" id="CHEBI:57912"/>
        <dbReference type="ChEBI" id="CHEBI:58866"/>
        <dbReference type="ChEBI" id="CHEBI:59776"/>
        <dbReference type="EC" id="4.2.1.20"/>
    </reaction>
</comment>
<dbReference type="InterPro" id="IPR011060">
    <property type="entry name" value="RibuloseP-bd_barrel"/>
</dbReference>
<dbReference type="InterPro" id="IPR013785">
    <property type="entry name" value="Aldolase_TIM"/>
</dbReference>
<dbReference type="EMBL" id="AZFW01000048">
    <property type="protein sequence ID" value="KRM27527.1"/>
    <property type="molecule type" value="Genomic_DNA"/>
</dbReference>
<dbReference type="PANTHER" id="PTHR43406:SF1">
    <property type="entry name" value="TRYPTOPHAN SYNTHASE ALPHA CHAIN, CHLOROPLASTIC"/>
    <property type="match status" value="1"/>
</dbReference>
<dbReference type="PANTHER" id="PTHR43406">
    <property type="entry name" value="TRYPTOPHAN SYNTHASE, ALPHA CHAIN"/>
    <property type="match status" value="1"/>
</dbReference>
<dbReference type="Gene3D" id="3.20.20.70">
    <property type="entry name" value="Aldolase class I"/>
    <property type="match status" value="2"/>
</dbReference>
<evidence type="ECO:0000256" key="5">
    <source>
        <dbReference type="ARBA" id="ARBA00022822"/>
    </source>
</evidence>
<dbReference type="GO" id="GO:0005829">
    <property type="term" value="C:cytosol"/>
    <property type="evidence" value="ECO:0007669"/>
    <property type="project" value="TreeGrafter"/>
</dbReference>
<dbReference type="EC" id="4.2.1.20" evidence="3"/>
<dbReference type="AlphaFoldDB" id="A0A0R1XBE4"/>
<gene>
    <name evidence="9" type="ORF">FC91_GL002540</name>
</gene>
<keyword evidence="6" id="KW-0057">Aromatic amino acid biosynthesis</keyword>
<comment type="pathway">
    <text evidence="1">Amino-acid biosynthesis; L-tryptophan biosynthesis; L-tryptophan from chorismate: step 5/5.</text>
</comment>
<dbReference type="InterPro" id="IPR002028">
    <property type="entry name" value="Trp_synthase_suA"/>
</dbReference>
<keyword evidence="7" id="KW-0456">Lyase</keyword>